<dbReference type="AlphaFoldDB" id="A0A1C7FD94"/>
<feature type="domain" description="NusG-like N-terminal" evidence="4">
    <location>
        <begin position="11"/>
        <end position="110"/>
    </location>
</feature>
<dbReference type="GO" id="GO:0031564">
    <property type="term" value="P:transcription antitermination"/>
    <property type="evidence" value="ECO:0007669"/>
    <property type="project" value="UniProtKB-KW"/>
</dbReference>
<gene>
    <name evidence="5" type="ORF">VSVS05_02609</name>
</gene>
<evidence type="ECO:0000313" key="6">
    <source>
        <dbReference type="Proteomes" id="UP000092528"/>
    </source>
</evidence>
<dbReference type="STRING" id="45658.VSVS12_00375"/>
<dbReference type="Proteomes" id="UP000092528">
    <property type="component" value="Chromosome 1"/>
</dbReference>
<proteinExistence type="predicted"/>
<dbReference type="NCBIfam" id="NF006534">
    <property type="entry name" value="PRK09014.1"/>
    <property type="match status" value="1"/>
</dbReference>
<dbReference type="Gene3D" id="3.30.70.940">
    <property type="entry name" value="NusG, N-terminal domain"/>
    <property type="match status" value="1"/>
</dbReference>
<dbReference type="InterPro" id="IPR006645">
    <property type="entry name" value="NGN-like_dom"/>
</dbReference>
<dbReference type="GO" id="GO:0006354">
    <property type="term" value="P:DNA-templated transcription elongation"/>
    <property type="evidence" value="ECO:0007669"/>
    <property type="project" value="InterPro"/>
</dbReference>
<accession>A0A1C7FD94</accession>
<dbReference type="PANTHER" id="PTHR30265">
    <property type="entry name" value="RHO-INTERACTING TRANSCRIPTION TERMINATION FACTOR NUSG"/>
    <property type="match status" value="1"/>
</dbReference>
<evidence type="ECO:0000259" key="4">
    <source>
        <dbReference type="SMART" id="SM00738"/>
    </source>
</evidence>
<keyword evidence="6" id="KW-1185">Reference proteome</keyword>
<dbReference type="InterPro" id="IPR036735">
    <property type="entry name" value="NGN_dom_sf"/>
</dbReference>
<evidence type="ECO:0000313" key="5">
    <source>
        <dbReference type="EMBL" id="ANU37687.1"/>
    </source>
</evidence>
<organism evidence="5 6">
    <name type="scientific">Vibrio scophthalmi</name>
    <dbReference type="NCBI Taxonomy" id="45658"/>
    <lineage>
        <taxon>Bacteria</taxon>
        <taxon>Pseudomonadati</taxon>
        <taxon>Pseudomonadota</taxon>
        <taxon>Gammaproteobacteria</taxon>
        <taxon>Vibrionales</taxon>
        <taxon>Vibrionaceae</taxon>
        <taxon>Vibrio</taxon>
    </lineage>
</organism>
<evidence type="ECO:0000256" key="3">
    <source>
        <dbReference type="ARBA" id="ARBA00023163"/>
    </source>
</evidence>
<dbReference type="Pfam" id="PF02357">
    <property type="entry name" value="NusG"/>
    <property type="match status" value="1"/>
</dbReference>
<name>A0A1C7FD94_9VIBR</name>
<dbReference type="EMBL" id="CP016414">
    <property type="protein sequence ID" value="ANU37687.1"/>
    <property type="molecule type" value="Genomic_DNA"/>
</dbReference>
<reference evidence="5 6" key="1">
    <citation type="submission" date="2016-07" db="EMBL/GenBank/DDBJ databases">
        <title>Genome sequencing of Vibrio scophthalmi strain VS-05, an isolated from Paralichthys olivaceus.</title>
        <authorList>
            <person name="Han H.-J."/>
        </authorList>
    </citation>
    <scope>NUCLEOTIDE SEQUENCE [LARGE SCALE GENOMIC DNA]</scope>
    <source>
        <strain evidence="5 6">VS-05</strain>
    </source>
</reference>
<dbReference type="CDD" id="cd09892">
    <property type="entry name" value="NGN_SP_RfaH"/>
    <property type="match status" value="1"/>
</dbReference>
<keyword evidence="3" id="KW-0804">Transcription</keyword>
<dbReference type="PANTHER" id="PTHR30265:SF7">
    <property type="entry name" value="TRANSCRIPTION ANTITERMINATION PROTEIN RFAH"/>
    <property type="match status" value="1"/>
</dbReference>
<dbReference type="PATRIC" id="fig|45658.7.peg.2568"/>
<dbReference type="SMART" id="SM00738">
    <property type="entry name" value="NGN"/>
    <property type="match status" value="1"/>
</dbReference>
<dbReference type="GO" id="GO:0005829">
    <property type="term" value="C:cytosol"/>
    <property type="evidence" value="ECO:0007669"/>
    <property type="project" value="TreeGrafter"/>
</dbReference>
<evidence type="ECO:0000256" key="1">
    <source>
        <dbReference type="ARBA" id="ARBA00022814"/>
    </source>
</evidence>
<evidence type="ECO:0000256" key="2">
    <source>
        <dbReference type="ARBA" id="ARBA00023015"/>
    </source>
</evidence>
<keyword evidence="1" id="KW-0889">Transcription antitermination</keyword>
<sequence>MKDDLDIPTNNKRWFLVRCKSKQEQRAGLNFSNQTITSYFPTIDVLKTIRGKTILKQEALFPGYLFIHLDISSSYASKVNNTFGVYGFVNFAGKPQMVPDRLIEDLKALKDNAIDLTLKSGDQVTINDGSYENVAAIFLEAESEQRSILLIELLNKQVRLSIDNRSIELVAN</sequence>
<dbReference type="InterPro" id="IPR043425">
    <property type="entry name" value="NusG-like"/>
</dbReference>
<dbReference type="SUPFAM" id="SSF82679">
    <property type="entry name" value="N-utilization substance G protein NusG, N-terminal domain"/>
    <property type="match status" value="1"/>
</dbReference>
<dbReference type="RefSeq" id="WP_156785344.1">
    <property type="nucleotide sequence ID" value="NZ_CP016414.1"/>
</dbReference>
<keyword evidence="2" id="KW-0805">Transcription regulation</keyword>
<protein>
    <submittedName>
        <fullName evidence="5">Transcription antitermination protein</fullName>
    </submittedName>
</protein>